<keyword evidence="7" id="KW-0732">Signal</keyword>
<protein>
    <recommendedName>
        <fullName evidence="1">RNA helicase</fullName>
        <ecNumber evidence="1">3.6.4.13</ecNumber>
    </recommendedName>
</protein>
<feature type="compositionally biased region" description="Polar residues" evidence="6">
    <location>
        <begin position="388"/>
        <end position="401"/>
    </location>
</feature>
<feature type="domain" description="Helicase C-terminal" evidence="9">
    <location>
        <begin position="1646"/>
        <end position="1837"/>
    </location>
</feature>
<feature type="compositionally biased region" description="Basic and acidic residues" evidence="6">
    <location>
        <begin position="1406"/>
        <end position="1417"/>
    </location>
</feature>
<dbReference type="InterPro" id="IPR001650">
    <property type="entry name" value="Helicase_C-like"/>
</dbReference>
<feature type="compositionally biased region" description="Low complexity" evidence="6">
    <location>
        <begin position="402"/>
        <end position="411"/>
    </location>
</feature>
<feature type="compositionally biased region" description="Basic and acidic residues" evidence="6">
    <location>
        <begin position="345"/>
        <end position="361"/>
    </location>
</feature>
<feature type="compositionally biased region" description="Low complexity" evidence="6">
    <location>
        <begin position="1525"/>
        <end position="1550"/>
    </location>
</feature>
<keyword evidence="4" id="KW-0347">Helicase</keyword>
<evidence type="ECO:0000256" key="5">
    <source>
        <dbReference type="ARBA" id="ARBA00022840"/>
    </source>
</evidence>
<dbReference type="EC" id="3.6.4.13" evidence="1"/>
<feature type="region of interest" description="Disordered" evidence="6">
    <location>
        <begin position="1394"/>
        <end position="1477"/>
    </location>
</feature>
<dbReference type="SMART" id="SM00490">
    <property type="entry name" value="HELICc"/>
    <property type="match status" value="1"/>
</dbReference>
<feature type="compositionally biased region" description="Low complexity" evidence="6">
    <location>
        <begin position="658"/>
        <end position="678"/>
    </location>
</feature>
<feature type="compositionally biased region" description="Low complexity" evidence="6">
    <location>
        <begin position="815"/>
        <end position="830"/>
    </location>
</feature>
<dbReference type="GO" id="GO:0003723">
    <property type="term" value="F:RNA binding"/>
    <property type="evidence" value="ECO:0007669"/>
    <property type="project" value="TreeGrafter"/>
</dbReference>
<dbReference type="PROSITE" id="PS51194">
    <property type="entry name" value="HELICASE_CTER"/>
    <property type="match status" value="1"/>
</dbReference>
<dbReference type="InterPro" id="IPR044742">
    <property type="entry name" value="DEAD/DEAH_RhlB"/>
</dbReference>
<evidence type="ECO:0000256" key="4">
    <source>
        <dbReference type="ARBA" id="ARBA00022806"/>
    </source>
</evidence>
<feature type="compositionally biased region" description="Basic and acidic residues" evidence="6">
    <location>
        <begin position="1734"/>
        <end position="1744"/>
    </location>
</feature>
<evidence type="ECO:0000256" key="2">
    <source>
        <dbReference type="ARBA" id="ARBA00022741"/>
    </source>
</evidence>
<evidence type="ECO:0000259" key="9">
    <source>
        <dbReference type="PROSITE" id="PS51194"/>
    </source>
</evidence>
<evidence type="ECO:0000313" key="11">
    <source>
        <dbReference type="Proteomes" id="UP000224006"/>
    </source>
</evidence>
<organism evidence="10 11">
    <name type="scientific">Besnoitia besnoiti</name>
    <name type="common">Apicomplexan protozoan</name>
    <dbReference type="NCBI Taxonomy" id="94643"/>
    <lineage>
        <taxon>Eukaryota</taxon>
        <taxon>Sar</taxon>
        <taxon>Alveolata</taxon>
        <taxon>Apicomplexa</taxon>
        <taxon>Conoidasida</taxon>
        <taxon>Coccidia</taxon>
        <taxon>Eucoccidiorida</taxon>
        <taxon>Eimeriorina</taxon>
        <taxon>Sarcocystidae</taxon>
        <taxon>Besnoitia</taxon>
    </lineage>
</organism>
<dbReference type="Proteomes" id="UP000224006">
    <property type="component" value="Chromosome IV"/>
</dbReference>
<keyword evidence="3" id="KW-0378">Hydrolase</keyword>
<proteinExistence type="predicted"/>
<keyword evidence="11" id="KW-1185">Reference proteome</keyword>
<feature type="region of interest" description="Disordered" evidence="6">
    <location>
        <begin position="316"/>
        <end position="411"/>
    </location>
</feature>
<name>A0A2A9MDC7_BESBE</name>
<feature type="compositionally biased region" description="Basic and acidic residues" evidence="6">
    <location>
        <begin position="1240"/>
        <end position="1253"/>
    </location>
</feature>
<dbReference type="CDD" id="cd00268">
    <property type="entry name" value="DEADc"/>
    <property type="match status" value="1"/>
</dbReference>
<feature type="region of interest" description="Disordered" evidence="6">
    <location>
        <begin position="424"/>
        <end position="729"/>
    </location>
</feature>
<evidence type="ECO:0000256" key="3">
    <source>
        <dbReference type="ARBA" id="ARBA00022801"/>
    </source>
</evidence>
<feature type="compositionally biased region" description="Polar residues" evidence="6">
    <location>
        <begin position="607"/>
        <end position="625"/>
    </location>
</feature>
<feature type="compositionally biased region" description="Low complexity" evidence="6">
    <location>
        <begin position="442"/>
        <end position="461"/>
    </location>
</feature>
<feature type="signal peptide" evidence="7">
    <location>
        <begin position="1"/>
        <end position="22"/>
    </location>
</feature>
<comment type="caution">
    <text evidence="10">The sequence shown here is derived from an EMBL/GenBank/DDBJ whole genome shotgun (WGS) entry which is preliminary data.</text>
</comment>
<feature type="region of interest" description="Disordered" evidence="6">
    <location>
        <begin position="1182"/>
        <end position="1253"/>
    </location>
</feature>
<dbReference type="PANTHER" id="PTHR47963">
    <property type="entry name" value="DEAD-BOX ATP-DEPENDENT RNA HELICASE 47, MITOCHONDRIAL"/>
    <property type="match status" value="1"/>
</dbReference>
<dbReference type="KEGG" id="bbes:BESB_055300"/>
<dbReference type="InterPro" id="IPR050547">
    <property type="entry name" value="DEAD_box_RNA_helicases"/>
</dbReference>
<feature type="chain" id="PRO_5012947765" description="RNA helicase" evidence="7">
    <location>
        <begin position="23"/>
        <end position="1859"/>
    </location>
</feature>
<feature type="compositionally biased region" description="Polar residues" evidence="6">
    <location>
        <begin position="1226"/>
        <end position="1237"/>
    </location>
</feature>
<feature type="region of interest" description="Disordered" evidence="6">
    <location>
        <begin position="790"/>
        <end position="920"/>
    </location>
</feature>
<dbReference type="RefSeq" id="XP_029219888.1">
    <property type="nucleotide sequence ID" value="XM_029363965.1"/>
</dbReference>
<evidence type="ECO:0000256" key="7">
    <source>
        <dbReference type="SAM" id="SignalP"/>
    </source>
</evidence>
<feature type="compositionally biased region" description="Polar residues" evidence="6">
    <location>
        <begin position="471"/>
        <end position="483"/>
    </location>
</feature>
<evidence type="ECO:0000256" key="1">
    <source>
        <dbReference type="ARBA" id="ARBA00012552"/>
    </source>
</evidence>
<evidence type="ECO:0000313" key="10">
    <source>
        <dbReference type="EMBL" id="PFH35879.1"/>
    </source>
</evidence>
<feature type="region of interest" description="Disordered" evidence="6">
    <location>
        <begin position="1519"/>
        <end position="1552"/>
    </location>
</feature>
<dbReference type="PROSITE" id="PS51192">
    <property type="entry name" value="HELICASE_ATP_BIND_1"/>
    <property type="match status" value="1"/>
</dbReference>
<dbReference type="PANTHER" id="PTHR47963:SF8">
    <property type="entry name" value="ATP-DEPENDENT RNA HELICASE DEAD"/>
    <property type="match status" value="1"/>
</dbReference>
<dbReference type="GO" id="GO:0005524">
    <property type="term" value="F:ATP binding"/>
    <property type="evidence" value="ECO:0007669"/>
    <property type="project" value="UniProtKB-KW"/>
</dbReference>
<dbReference type="Pfam" id="PF00271">
    <property type="entry name" value="Helicase_C"/>
    <property type="match status" value="1"/>
</dbReference>
<feature type="compositionally biased region" description="Basic and acidic residues" evidence="6">
    <location>
        <begin position="589"/>
        <end position="606"/>
    </location>
</feature>
<dbReference type="Pfam" id="PF00270">
    <property type="entry name" value="DEAD"/>
    <property type="match status" value="2"/>
</dbReference>
<dbReference type="STRING" id="94643.A0A2A9MDC7"/>
<dbReference type="Gene3D" id="3.40.50.300">
    <property type="entry name" value="P-loop containing nucleotide triphosphate hydrolases"/>
    <property type="match status" value="2"/>
</dbReference>
<reference evidence="10 11" key="1">
    <citation type="submission" date="2017-09" db="EMBL/GenBank/DDBJ databases">
        <title>Genome sequencing of Besnoitia besnoiti strain Bb-Ger1.</title>
        <authorList>
            <person name="Schares G."/>
            <person name="Venepally P."/>
            <person name="Lorenzi H.A."/>
        </authorList>
    </citation>
    <scope>NUCLEOTIDE SEQUENCE [LARGE SCALE GENOMIC DNA]</scope>
    <source>
        <strain evidence="10 11">Bb-Ger1</strain>
    </source>
</reference>
<sequence length="1859" mass="198771">MRLWPPLSVFLLGSAHWVFCGGLTEPPLVCVIPDIGRQCAGPVSLLVSHAQPRSPRARFGAHCAHALSPHAPLPPVSWLAASRPLSSSPPLPPPRQELRAAPAAFSCPSSARARPGRRWRHWLLPPACGAASSVRQKQRPSRSGCSFLFASARAFGCPSFHSSLLLLPARALSLRSERPATQSPAVASSCASSRAASRSLTGDSGSKRFFPLSQTAEVGALLDSTASCQSSQRRHSLGLLRVRATGLRSQPAVCSNPDGEMSSTFLPPSRADSRLPRVSWGFVQPSPAPASFAAHCRGTRLPAVCPRRPACHAAAFDAKRARGRPTAASSLRPETRRRRASSPHPEAEDPHSEPGESERQGRSGSSRAGRGQDDGVAEADATLRSDRSTGAAQLTRQKQQPTHAAARSAGAGTTAALLKTLATGQRHRAVKLHRRATEQNEPEQAAPAAARRSTGRGSAGAETVRAGWLTTRLSPLQPTQATDAKSPRSRNAAPRRSGATDENGDRLSTAAAAETRREGGRALGAKTASSTQNGGTGAMGRDAKGARMGVAQPNEDAEGASLPDDARDATEDEGANEGVSRSVPVAGAHGDRTIDHARAPDADSRRSMATRSNAIGGTGACQTHTEAAEDKPPAGTAQEAWKRFPAAASSLVRRPRRPAASWPSRAPPTRATAATRASLGFRDRRKGRREAATHAPARSGDASELSRGTFSEERSQPGSSPGGAFDGEREGKQDAKLLLTLPASSYPPSPLCPGLRLLPDALRARRSFQGFTGLVDLTALSPLSPWQPPFSPSSVASPAGDAMAQETGRTNCAPSGEAASGAGESGTVEGHGQLEASGPADSDGAPEDLERRHPGASLAVPNDAESEGRRQTGSREPGCQSAGSYKHDEPTEFPDDAKRPDGIECSTEDSTRTPWTPPTFDRQSFQAIGVTHSALLASLERTGISVPTAIQRLAAKALLLNVGNRIDSSPSSSPSRRDRPTSLSNWPGPADLRVWLLEAFTGSGKTLAFLLPLFQELLEAARSPSLRASTPSIEVLILAPGRELAAQIYAVCRALIAAASGATQSEHEQPPHDSSACGNGVLPTPGIAGFSSSSATSRPATCLPVTSLLRPCLLVGGANPERQLERLKTQRPNIVIATPGRLRSFLNSPRGRMRRLVSLRSCHSVVLDEVDALLEERPQLELLSSSPHQRPNEKLLSASPQRGSRTIINDNGLVDGEEPETGCRDATSNASSDTATLSGDEAKRARLEGRRRERLGRAMRKELEARLSQWEARRKFHMWRERRVQREEEQSIIDRLRMEDARKSGAASENEPEQASWKVLTELKSHEKSRKRVSFIEQEKQFQVDREKYVEATRDKLKKRLEAQLAKPIGADRPGTLRDIQAIMRHLAKAWRKAGRPISQSSEPCDGDRPGCLKQEDGTQGEEAWTPTARLGPETPEGNYSAQEGARQRKNETAARMQNDETGAGVPSGCQTVSDTAECSHSLENASLDKASSGSSSLPPLSTPTLLPTFERLASANPHELPQCASSPSSLSPSAAATSFLPPSDSPSSSRRPRMLLVSATASRLAPHRVKDLLLLPQETGVQLLRSRSLWRSTEAHVPPLASSAAPSSRPFSSGAADEVACESAGRGATGAVSNLEGTGLAERENLIHLYIESSNDDILRNFQKFLKAEPLEKTLLVFCNKQKTAAWLHEWFAKNEPEVESLLLDGWLNKTQRRSALRRLLAGPSPLGGGCPTKHDEGTDLTRSENVLPPGTRSAWMTTELAARGLDFTGVSVAVNFQLPADSTHYLHRAGRVGRAGNPGAVISFCRPGEASVIRRFARELNITIHPVRIFHGRLWVLEEKGRRNSAFIQSREASCAT</sequence>
<keyword evidence="2" id="KW-0547">Nucleotide-binding</keyword>
<dbReference type="EMBL" id="NWUJ01000004">
    <property type="protein sequence ID" value="PFH35879.1"/>
    <property type="molecule type" value="Genomic_DNA"/>
</dbReference>
<dbReference type="InterPro" id="IPR027417">
    <property type="entry name" value="P-loop_NTPase"/>
</dbReference>
<dbReference type="OrthoDB" id="411785at2759"/>
<feature type="region of interest" description="Disordered" evidence="6">
    <location>
        <begin position="1728"/>
        <end position="1750"/>
    </location>
</feature>
<dbReference type="GO" id="GO:0016787">
    <property type="term" value="F:hydrolase activity"/>
    <property type="evidence" value="ECO:0007669"/>
    <property type="project" value="UniProtKB-KW"/>
</dbReference>
<dbReference type="GO" id="GO:0003724">
    <property type="term" value="F:RNA helicase activity"/>
    <property type="evidence" value="ECO:0007669"/>
    <property type="project" value="UniProtKB-EC"/>
</dbReference>
<evidence type="ECO:0000259" key="8">
    <source>
        <dbReference type="PROSITE" id="PS51192"/>
    </source>
</evidence>
<feature type="region of interest" description="Disordered" evidence="6">
    <location>
        <begin position="250"/>
        <end position="270"/>
    </location>
</feature>
<keyword evidence="5" id="KW-0067">ATP-binding</keyword>
<feature type="compositionally biased region" description="Basic residues" evidence="6">
    <location>
        <begin position="425"/>
        <end position="434"/>
    </location>
</feature>
<gene>
    <name evidence="10" type="ORF">BESB_055300</name>
</gene>
<feature type="compositionally biased region" description="Polar residues" evidence="6">
    <location>
        <begin position="1198"/>
        <end position="1209"/>
    </location>
</feature>
<dbReference type="InterPro" id="IPR014001">
    <property type="entry name" value="Helicase_ATP-bd"/>
</dbReference>
<dbReference type="CDD" id="cd18787">
    <property type="entry name" value="SF2_C_DEAD"/>
    <property type="match status" value="1"/>
</dbReference>
<evidence type="ECO:0000256" key="6">
    <source>
        <dbReference type="SAM" id="MobiDB-lite"/>
    </source>
</evidence>
<dbReference type="InterPro" id="IPR011545">
    <property type="entry name" value="DEAD/DEAH_box_helicase_dom"/>
</dbReference>
<dbReference type="SUPFAM" id="SSF52540">
    <property type="entry name" value="P-loop containing nucleoside triphosphate hydrolases"/>
    <property type="match status" value="2"/>
</dbReference>
<accession>A0A2A9MDC7</accession>
<dbReference type="VEuPathDB" id="ToxoDB:BESB_055300"/>
<feature type="compositionally biased region" description="Basic and acidic residues" evidence="6">
    <location>
        <begin position="885"/>
        <end position="902"/>
    </location>
</feature>
<feature type="domain" description="Helicase ATP-binding" evidence="8">
    <location>
        <begin position="986"/>
        <end position="1205"/>
    </location>
</feature>
<dbReference type="GeneID" id="40310459"/>
<dbReference type="SMART" id="SM00487">
    <property type="entry name" value="DEXDc"/>
    <property type="match status" value="1"/>
</dbReference>